<proteinExistence type="predicted"/>
<gene>
    <name evidence="1" type="ORF">BV98_001912</name>
</gene>
<dbReference type="eggNOG" id="COG1493">
    <property type="taxonomic scope" value="Bacteria"/>
</dbReference>
<dbReference type="SUPFAM" id="SSF53795">
    <property type="entry name" value="PEP carboxykinase-like"/>
    <property type="match status" value="1"/>
</dbReference>
<dbReference type="EMBL" id="JFZA02000013">
    <property type="protein sequence ID" value="KFG90247.1"/>
    <property type="molecule type" value="Genomic_DNA"/>
</dbReference>
<reference evidence="1" key="1">
    <citation type="submission" date="2014-08" db="EMBL/GenBank/DDBJ databases">
        <title>Draft genome sequences of Sphingobium herbicidovorans.</title>
        <authorList>
            <person name="Gan H.M."/>
            <person name="Gan H.Y."/>
            <person name="Savka M.A."/>
        </authorList>
    </citation>
    <scope>NUCLEOTIDE SEQUENCE [LARGE SCALE GENOMIC DNA]</scope>
    <source>
        <strain evidence="1">NBRC 16415</strain>
    </source>
</reference>
<dbReference type="Gene3D" id="3.40.50.300">
    <property type="entry name" value="P-loop containing nucleotide triphosphate hydrolases"/>
    <property type="match status" value="1"/>
</dbReference>
<dbReference type="Proteomes" id="UP000024284">
    <property type="component" value="Unassembled WGS sequence"/>
</dbReference>
<accession>A0A086PA29</accession>
<evidence type="ECO:0000313" key="2">
    <source>
        <dbReference type="Proteomes" id="UP000024284"/>
    </source>
</evidence>
<dbReference type="STRING" id="76947.GCA_002080435_01562"/>
<keyword evidence="2" id="KW-1185">Reference proteome</keyword>
<sequence length="366" mass="39993">MLRLTPGTSMTFIDDQPVIISRSRHALFELNQIAGYIGCRLEDGVSLPQLAQEVVERGFTPASAMLQAVLADWSQSGLVHATDRPPASDPILLQSVSIGGRSVALRYHDQALVDHVAPLFTHLQAERPHEPVDNVYHLWSTHGLCLFSRDAGHASVLQLNQAGTIVKAQIIQDVIQDRRWSLALHAGCVSRNGQMLLLTGHPGAGKTTLTSWLLKGDFVYHGDDIAMLDRDGRVQGLPFLPTVKSGAWPMMASRYPGRLQPMIHWRPDGRRVRYLGLSTPVDQRPLPVGWIVKLRRRKGARAQLTAQQPMAIIRHLLSEAASASGEADRSALDALMGAVSAARSCELHYDDLDEAAALLGTFCGPA</sequence>
<organism evidence="1 2">
    <name type="scientific">Sphingobium herbicidovorans (strain ATCC 700291 / DSM 11019 / CCUG 56400 / KCTC 2939 / LMG 18315 / NBRC 16415 / MH)</name>
    <name type="common">Sphingomonas herbicidovorans</name>
    <dbReference type="NCBI Taxonomy" id="1219045"/>
    <lineage>
        <taxon>Bacteria</taxon>
        <taxon>Pseudomonadati</taxon>
        <taxon>Pseudomonadota</taxon>
        <taxon>Alphaproteobacteria</taxon>
        <taxon>Sphingomonadales</taxon>
        <taxon>Sphingomonadaceae</taxon>
        <taxon>Sphingobium</taxon>
    </lineage>
</organism>
<dbReference type="InterPro" id="IPR027417">
    <property type="entry name" value="P-loop_NTPase"/>
</dbReference>
<dbReference type="RefSeq" id="WP_037465307.1">
    <property type="nucleotide sequence ID" value="NZ_BCZD01000025.1"/>
</dbReference>
<keyword evidence="1" id="KW-0808">Transferase</keyword>
<dbReference type="GO" id="GO:0016301">
    <property type="term" value="F:kinase activity"/>
    <property type="evidence" value="ECO:0007669"/>
    <property type="project" value="UniProtKB-KW"/>
</dbReference>
<evidence type="ECO:0000313" key="1">
    <source>
        <dbReference type="EMBL" id="KFG90247.1"/>
    </source>
</evidence>
<dbReference type="OrthoDB" id="4544211at2"/>
<keyword evidence="1" id="KW-0418">Kinase</keyword>
<comment type="caution">
    <text evidence="1">The sequence shown here is derived from an EMBL/GenBank/DDBJ whole genome shotgun (WGS) entry which is preliminary data.</text>
</comment>
<name>A0A086PA29_SPHHM</name>
<dbReference type="AlphaFoldDB" id="A0A086PA29"/>
<protein>
    <submittedName>
        <fullName evidence="1">HPr kinase</fullName>
    </submittedName>
</protein>
<dbReference type="PATRIC" id="fig|1219045.3.peg.1953"/>